<dbReference type="SUPFAM" id="SSF53756">
    <property type="entry name" value="UDP-Glycosyltransferase/glycogen phosphorylase"/>
    <property type="match status" value="1"/>
</dbReference>
<name>A0A0G1WLK7_9BACT</name>
<dbReference type="EMBL" id="LCQQ01000051">
    <property type="protein sequence ID" value="KKW19698.1"/>
    <property type="molecule type" value="Genomic_DNA"/>
</dbReference>
<comment type="caution">
    <text evidence="1">The sequence shown here is derived from an EMBL/GenBank/DDBJ whole genome shotgun (WGS) entry which is preliminary data.</text>
</comment>
<proteinExistence type="predicted"/>
<dbReference type="Proteomes" id="UP000034201">
    <property type="component" value="Unassembled WGS sequence"/>
</dbReference>
<reference evidence="1 2" key="1">
    <citation type="journal article" date="2015" name="Nature">
        <title>rRNA introns, odd ribosomes, and small enigmatic genomes across a large radiation of phyla.</title>
        <authorList>
            <person name="Brown C.T."/>
            <person name="Hug L.A."/>
            <person name="Thomas B.C."/>
            <person name="Sharon I."/>
            <person name="Castelle C.J."/>
            <person name="Singh A."/>
            <person name="Wilkins M.J."/>
            <person name="Williams K.H."/>
            <person name="Banfield J.F."/>
        </authorList>
    </citation>
    <scope>NUCLEOTIDE SEQUENCE [LARGE SCALE GENOMIC DNA]</scope>
</reference>
<dbReference type="AlphaFoldDB" id="A0A0G1WLK7"/>
<gene>
    <name evidence="1" type="ORF">UY61_C0051G0006</name>
</gene>
<accession>A0A0G1WLK7</accession>
<sequence>MRNIEYYIFRDDAGWHLYFEKYQPDAVFAAGLLTESDFLMVKYAHRHGIPSIGMMRSWDNFTSKGFLRVHPDVLLVQNDSMVEEAVRFNSYPREHIRVVGFPQWDHYVDPAWRMSKEEFGKMFGIDSSKRWITYFGGGLMAGLFNIPETAEHVVMLVKAIGRGELPNSQAVIRPHPSPYHVRALREEAKQCPVLAFGKGWDFTDADLRLLMNLVRLSDVTLNMGSTVALEASIFDRPIVLIGFNGYTPDSRIRWSQRLSAALDNTVHYQELEATGGMRRASNEKELIEVVRSYLENPSRDREGRARIVKKHVGPLDGKAGERIFRIVHAVASHSDLRKIPYHEIK</sequence>
<protein>
    <submittedName>
        <fullName evidence="1">Uncharacterized protein</fullName>
    </submittedName>
</protein>
<evidence type="ECO:0000313" key="2">
    <source>
        <dbReference type="Proteomes" id="UP000034201"/>
    </source>
</evidence>
<organism evidence="1 2">
    <name type="scientific">Candidatus Adlerbacteria bacterium GW2011_GWC1_50_9</name>
    <dbReference type="NCBI Taxonomy" id="1618608"/>
    <lineage>
        <taxon>Bacteria</taxon>
        <taxon>Candidatus Adleribacteriota</taxon>
    </lineage>
</organism>
<evidence type="ECO:0000313" key="1">
    <source>
        <dbReference type="EMBL" id="KKW19698.1"/>
    </source>
</evidence>